<dbReference type="EMBL" id="KN406552">
    <property type="protein sequence ID" value="KHG16610.1"/>
    <property type="molecule type" value="Genomic_DNA"/>
</dbReference>
<feature type="region of interest" description="Disordered" evidence="9">
    <location>
        <begin position="129"/>
        <end position="178"/>
    </location>
</feature>
<evidence type="ECO:0000313" key="12">
    <source>
        <dbReference type="EMBL" id="KHG16610.1"/>
    </source>
</evidence>
<reference evidence="13" key="1">
    <citation type="submission" date="2014-09" db="EMBL/GenBank/DDBJ databases">
        <authorList>
            <person name="Mudge J."/>
            <person name="Ramaraj T."/>
            <person name="Lindquist I.E."/>
            <person name="Bharti A.K."/>
            <person name="Sundararajan A."/>
            <person name="Cameron C.T."/>
            <person name="Woodward J.E."/>
            <person name="May G.D."/>
            <person name="Brubaker C."/>
            <person name="Broadhvest J."/>
            <person name="Wilkins T.A."/>
        </authorList>
    </citation>
    <scope>NUCLEOTIDE SEQUENCE</scope>
    <source>
        <strain evidence="13">cv. AKA8401</strain>
    </source>
</reference>
<dbReference type="CDD" id="cd00010">
    <property type="entry name" value="AAI_LTSS"/>
    <property type="match status" value="1"/>
</dbReference>
<name>A0A0B0NUR6_GOSAR</name>
<protein>
    <recommendedName>
        <fullName evidence="11">Bifunctional inhibitor/plant lipid transfer protein/seed storage helical domain-containing protein</fullName>
    </recommendedName>
</protein>
<evidence type="ECO:0000259" key="11">
    <source>
        <dbReference type="SMART" id="SM00499"/>
    </source>
</evidence>
<dbReference type="SMART" id="SM00499">
    <property type="entry name" value="AAI"/>
    <property type="match status" value="1"/>
</dbReference>
<keyword evidence="3" id="KW-1003">Cell membrane</keyword>
<accession>A0A0B0NUR6</accession>
<keyword evidence="7" id="KW-0325">Glycoprotein</keyword>
<dbReference type="InterPro" id="IPR043325">
    <property type="entry name" value="LTSS"/>
</dbReference>
<evidence type="ECO:0000256" key="2">
    <source>
        <dbReference type="ARBA" id="ARBA00009748"/>
    </source>
</evidence>
<dbReference type="InterPro" id="IPR016140">
    <property type="entry name" value="Bifunc_inhib/LTP/seed_store"/>
</dbReference>
<proteinExistence type="inferred from homology"/>
<feature type="domain" description="Bifunctional inhibitor/plant lipid transfer protein/seed storage helical" evidence="11">
    <location>
        <begin position="35"/>
        <end position="114"/>
    </location>
</feature>
<dbReference type="AlphaFoldDB" id="A0A0B0NUR6"/>
<evidence type="ECO:0000256" key="1">
    <source>
        <dbReference type="ARBA" id="ARBA00004609"/>
    </source>
</evidence>
<evidence type="ECO:0000256" key="9">
    <source>
        <dbReference type="SAM" id="MobiDB-lite"/>
    </source>
</evidence>
<dbReference type="GO" id="GO:0098552">
    <property type="term" value="C:side of membrane"/>
    <property type="evidence" value="ECO:0007669"/>
    <property type="project" value="UniProtKB-KW"/>
</dbReference>
<evidence type="ECO:0000256" key="4">
    <source>
        <dbReference type="ARBA" id="ARBA00022622"/>
    </source>
</evidence>
<keyword evidence="6" id="KW-1015">Disulfide bond</keyword>
<evidence type="ECO:0000256" key="3">
    <source>
        <dbReference type="ARBA" id="ARBA00022475"/>
    </source>
</evidence>
<keyword evidence="4" id="KW-0336">GPI-anchor</keyword>
<dbReference type="Pfam" id="PF14368">
    <property type="entry name" value="LTP_2"/>
    <property type="match status" value="1"/>
</dbReference>
<dbReference type="InterPro" id="IPR036312">
    <property type="entry name" value="Bifun_inhib/LTP/seed_sf"/>
</dbReference>
<organism evidence="12 13">
    <name type="scientific">Gossypium arboreum</name>
    <name type="common">Tree cotton</name>
    <name type="synonym">Gossypium nanking</name>
    <dbReference type="NCBI Taxonomy" id="29729"/>
    <lineage>
        <taxon>Eukaryota</taxon>
        <taxon>Viridiplantae</taxon>
        <taxon>Streptophyta</taxon>
        <taxon>Embryophyta</taxon>
        <taxon>Tracheophyta</taxon>
        <taxon>Spermatophyta</taxon>
        <taxon>Magnoliopsida</taxon>
        <taxon>eudicotyledons</taxon>
        <taxon>Gunneridae</taxon>
        <taxon>Pentapetalae</taxon>
        <taxon>rosids</taxon>
        <taxon>malvids</taxon>
        <taxon>Malvales</taxon>
        <taxon>Malvaceae</taxon>
        <taxon>Malvoideae</taxon>
        <taxon>Gossypium</taxon>
    </lineage>
</organism>
<evidence type="ECO:0000256" key="7">
    <source>
        <dbReference type="ARBA" id="ARBA00023180"/>
    </source>
</evidence>
<dbReference type="SUPFAM" id="SSF47699">
    <property type="entry name" value="Bifunctional inhibitor/lipid-transfer protein/seed storage 2S albumin"/>
    <property type="match status" value="1"/>
</dbReference>
<evidence type="ECO:0000256" key="8">
    <source>
        <dbReference type="ARBA" id="ARBA00023288"/>
    </source>
</evidence>
<sequence length="205" mass="21000">MARCKPYSRLVLALAMALVAATVPVYGQRTINTPCTPSALNIFTPCMNLLTNSSANGTSPTADCCNSLKTLTSSGMDCLCLIVTGSVPFRLPINRTLAISLPRACSMPGVPLQCKASVGAPVPAPGPISLAPTLSPGTSPTLSPEGSIVPEPTGPAEAPESNTTPTATTGSRPVLNPTASAADRSYGFSPSLVLLTLGFAVFKYY</sequence>
<keyword evidence="5 10" id="KW-0732">Signal</keyword>
<feature type="compositionally biased region" description="Polar residues" evidence="9">
    <location>
        <begin position="160"/>
        <end position="171"/>
    </location>
</feature>
<comment type="similarity">
    <text evidence="2">Belongs to the plant LTP family.</text>
</comment>
<evidence type="ECO:0000256" key="5">
    <source>
        <dbReference type="ARBA" id="ARBA00022729"/>
    </source>
</evidence>
<dbReference type="Gene3D" id="1.10.110.10">
    <property type="entry name" value="Plant lipid-transfer and hydrophobic proteins"/>
    <property type="match status" value="1"/>
</dbReference>
<feature type="compositionally biased region" description="Polar residues" evidence="9">
    <location>
        <begin position="135"/>
        <end position="144"/>
    </location>
</feature>
<comment type="subcellular location">
    <subcellularLocation>
        <location evidence="1">Cell membrane</location>
        <topology evidence="1">Lipid-anchor</topology>
        <topology evidence="1">GPI-anchor</topology>
    </subcellularLocation>
</comment>
<feature type="chain" id="PRO_5002077137" description="Bifunctional inhibitor/plant lipid transfer protein/seed storage helical domain-containing protein" evidence="10">
    <location>
        <begin position="28"/>
        <end position="205"/>
    </location>
</feature>
<feature type="signal peptide" evidence="10">
    <location>
        <begin position="1"/>
        <end position="27"/>
    </location>
</feature>
<dbReference type="Proteomes" id="UP000032142">
    <property type="component" value="Unassembled WGS sequence"/>
</dbReference>
<dbReference type="GO" id="GO:0005886">
    <property type="term" value="C:plasma membrane"/>
    <property type="evidence" value="ECO:0007669"/>
    <property type="project" value="UniProtKB-SubCell"/>
</dbReference>
<evidence type="ECO:0000313" key="13">
    <source>
        <dbReference type="Proteomes" id="UP000032142"/>
    </source>
</evidence>
<dbReference type="PANTHER" id="PTHR33044">
    <property type="entry name" value="BIFUNCTIONAL INHIBITOR/LIPID-TRANSFER PROTEIN/SEED STORAGE 2S ALBUMIN SUPERFAMILY PROTEIN-RELATED"/>
    <property type="match status" value="1"/>
</dbReference>
<evidence type="ECO:0000256" key="6">
    <source>
        <dbReference type="ARBA" id="ARBA00023157"/>
    </source>
</evidence>
<keyword evidence="8" id="KW-0449">Lipoprotein</keyword>
<keyword evidence="13" id="KW-1185">Reference proteome</keyword>
<evidence type="ECO:0000256" key="10">
    <source>
        <dbReference type="SAM" id="SignalP"/>
    </source>
</evidence>
<gene>
    <name evidence="12" type="ORF">F383_20650</name>
</gene>
<keyword evidence="4" id="KW-0472">Membrane</keyword>